<dbReference type="Proteomes" id="UP000051783">
    <property type="component" value="Unassembled WGS sequence"/>
</dbReference>
<sequence length="149" mass="17229">MGNIKKITLLLLGLLVLQPLIVFLLQGLLVTTVPVHFGWTPDMLNIHSNSNLKIAMVESAVMPALILVFRALPGNLFIPATHQWIFSPKTTWLWWLFGMNWFVLLSLFSFAPWISWSWQLWTLFCGLQLLAYIIDQVVLNHHTTKPRRH</sequence>
<dbReference type="PATRIC" id="fig|942150.3.peg.667"/>
<keyword evidence="1" id="KW-1133">Transmembrane helix</keyword>
<reference evidence="2 3" key="1">
    <citation type="journal article" date="2015" name="Genome Announc.">
        <title>Expanding the biotechnology potential of lactobacilli through comparative genomics of 213 strains and associated genera.</title>
        <authorList>
            <person name="Sun Z."/>
            <person name="Harris H.M."/>
            <person name="McCann A."/>
            <person name="Guo C."/>
            <person name="Argimon S."/>
            <person name="Zhang W."/>
            <person name="Yang X."/>
            <person name="Jeffery I.B."/>
            <person name="Cooney J.C."/>
            <person name="Kagawa T.F."/>
            <person name="Liu W."/>
            <person name="Song Y."/>
            <person name="Salvetti E."/>
            <person name="Wrobel A."/>
            <person name="Rasinkangas P."/>
            <person name="Parkhill J."/>
            <person name="Rea M.C."/>
            <person name="O'Sullivan O."/>
            <person name="Ritari J."/>
            <person name="Douillard F.P."/>
            <person name="Paul Ross R."/>
            <person name="Yang R."/>
            <person name="Briner A.E."/>
            <person name="Felis G.E."/>
            <person name="de Vos W.M."/>
            <person name="Barrangou R."/>
            <person name="Klaenhammer T.R."/>
            <person name="Caufield P.W."/>
            <person name="Cui Y."/>
            <person name="Zhang H."/>
            <person name="O'Toole P.W."/>
        </authorList>
    </citation>
    <scope>NUCLEOTIDE SEQUENCE [LARGE SCALE GENOMIC DNA]</scope>
    <source>
        <strain evidence="2 3">LMG 26013</strain>
    </source>
</reference>
<feature type="transmembrane region" description="Helical" evidence="1">
    <location>
        <begin position="120"/>
        <end position="139"/>
    </location>
</feature>
<evidence type="ECO:0000256" key="1">
    <source>
        <dbReference type="SAM" id="Phobius"/>
    </source>
</evidence>
<evidence type="ECO:0000313" key="3">
    <source>
        <dbReference type="Proteomes" id="UP000051783"/>
    </source>
</evidence>
<accession>A0A0R2MBE4</accession>
<keyword evidence="3" id="KW-1185">Reference proteome</keyword>
<keyword evidence="1" id="KW-0472">Membrane</keyword>
<keyword evidence="1" id="KW-0812">Transmembrane</keyword>
<gene>
    <name evidence="2" type="ORF">IV64_GL000653</name>
</gene>
<dbReference type="STRING" id="942150.IV64_GL000653"/>
<evidence type="ECO:0000313" key="2">
    <source>
        <dbReference type="EMBL" id="KRO08563.1"/>
    </source>
</evidence>
<feature type="transmembrane region" description="Helical" evidence="1">
    <location>
        <begin position="92"/>
        <end position="114"/>
    </location>
</feature>
<name>A0A0R2MBE4_9LACO</name>
<comment type="caution">
    <text evidence="2">The sequence shown here is derived from an EMBL/GenBank/DDBJ whole genome shotgun (WGS) entry which is preliminary data.</text>
</comment>
<protein>
    <submittedName>
        <fullName evidence="2">Uncharacterized protein</fullName>
    </submittedName>
</protein>
<dbReference type="RefSeq" id="WP_057707152.1">
    <property type="nucleotide sequence ID" value="NZ_JQCL01000080.1"/>
</dbReference>
<dbReference type="AlphaFoldDB" id="A0A0R2MBE4"/>
<feature type="transmembrane region" description="Helical" evidence="1">
    <location>
        <begin position="54"/>
        <end position="72"/>
    </location>
</feature>
<organism evidence="2 3">
    <name type="scientific">Lactiplantibacillus xiangfangensis</name>
    <dbReference type="NCBI Taxonomy" id="942150"/>
    <lineage>
        <taxon>Bacteria</taxon>
        <taxon>Bacillati</taxon>
        <taxon>Bacillota</taxon>
        <taxon>Bacilli</taxon>
        <taxon>Lactobacillales</taxon>
        <taxon>Lactobacillaceae</taxon>
        <taxon>Lactiplantibacillus</taxon>
    </lineage>
</organism>
<dbReference type="EMBL" id="JQCL01000080">
    <property type="protein sequence ID" value="KRO08563.1"/>
    <property type="molecule type" value="Genomic_DNA"/>
</dbReference>
<proteinExistence type="predicted"/>
<dbReference type="OrthoDB" id="2325855at2"/>